<feature type="compositionally biased region" description="Polar residues" evidence="2">
    <location>
        <begin position="902"/>
        <end position="911"/>
    </location>
</feature>
<feature type="region of interest" description="Disordered" evidence="2">
    <location>
        <begin position="489"/>
        <end position="569"/>
    </location>
</feature>
<feature type="region of interest" description="Disordered" evidence="2">
    <location>
        <begin position="604"/>
        <end position="707"/>
    </location>
</feature>
<accession>A0A5C3QFD6</accession>
<feature type="region of interest" description="Disordered" evidence="2">
    <location>
        <begin position="770"/>
        <end position="942"/>
    </location>
</feature>
<feature type="coiled-coil region" evidence="1">
    <location>
        <begin position="311"/>
        <end position="338"/>
    </location>
</feature>
<dbReference type="EMBL" id="ML178827">
    <property type="protein sequence ID" value="TFL00706.1"/>
    <property type="molecule type" value="Genomic_DNA"/>
</dbReference>
<reference evidence="3 4" key="1">
    <citation type="journal article" date="2019" name="Nat. Ecol. Evol.">
        <title>Megaphylogeny resolves global patterns of mushroom evolution.</title>
        <authorList>
            <person name="Varga T."/>
            <person name="Krizsan K."/>
            <person name="Foldi C."/>
            <person name="Dima B."/>
            <person name="Sanchez-Garcia M."/>
            <person name="Sanchez-Ramirez S."/>
            <person name="Szollosi G.J."/>
            <person name="Szarkandi J.G."/>
            <person name="Papp V."/>
            <person name="Albert L."/>
            <person name="Andreopoulos W."/>
            <person name="Angelini C."/>
            <person name="Antonin V."/>
            <person name="Barry K.W."/>
            <person name="Bougher N.L."/>
            <person name="Buchanan P."/>
            <person name="Buyck B."/>
            <person name="Bense V."/>
            <person name="Catcheside P."/>
            <person name="Chovatia M."/>
            <person name="Cooper J."/>
            <person name="Damon W."/>
            <person name="Desjardin D."/>
            <person name="Finy P."/>
            <person name="Geml J."/>
            <person name="Haridas S."/>
            <person name="Hughes K."/>
            <person name="Justo A."/>
            <person name="Karasinski D."/>
            <person name="Kautmanova I."/>
            <person name="Kiss B."/>
            <person name="Kocsube S."/>
            <person name="Kotiranta H."/>
            <person name="LaButti K.M."/>
            <person name="Lechner B.E."/>
            <person name="Liimatainen K."/>
            <person name="Lipzen A."/>
            <person name="Lukacs Z."/>
            <person name="Mihaltcheva S."/>
            <person name="Morgado L.N."/>
            <person name="Niskanen T."/>
            <person name="Noordeloos M.E."/>
            <person name="Ohm R.A."/>
            <person name="Ortiz-Santana B."/>
            <person name="Ovrebo C."/>
            <person name="Racz N."/>
            <person name="Riley R."/>
            <person name="Savchenko A."/>
            <person name="Shiryaev A."/>
            <person name="Soop K."/>
            <person name="Spirin V."/>
            <person name="Szebenyi C."/>
            <person name="Tomsovsky M."/>
            <person name="Tulloss R.E."/>
            <person name="Uehling J."/>
            <person name="Grigoriev I.V."/>
            <person name="Vagvolgyi C."/>
            <person name="Papp T."/>
            <person name="Martin F.M."/>
            <person name="Miettinen O."/>
            <person name="Hibbett D.S."/>
            <person name="Nagy L.G."/>
        </authorList>
    </citation>
    <scope>NUCLEOTIDE SEQUENCE [LARGE SCALE GENOMIC DNA]</scope>
    <source>
        <strain evidence="3 4">CBS 309.79</strain>
    </source>
</reference>
<name>A0A5C3QFD6_9AGAR</name>
<dbReference type="AlphaFoldDB" id="A0A5C3QFD6"/>
<feature type="compositionally biased region" description="Low complexity" evidence="2">
    <location>
        <begin position="604"/>
        <end position="615"/>
    </location>
</feature>
<organism evidence="3 4">
    <name type="scientific">Pterulicium gracile</name>
    <dbReference type="NCBI Taxonomy" id="1884261"/>
    <lineage>
        <taxon>Eukaryota</taxon>
        <taxon>Fungi</taxon>
        <taxon>Dikarya</taxon>
        <taxon>Basidiomycota</taxon>
        <taxon>Agaricomycotina</taxon>
        <taxon>Agaricomycetes</taxon>
        <taxon>Agaricomycetidae</taxon>
        <taxon>Agaricales</taxon>
        <taxon>Pleurotineae</taxon>
        <taxon>Pterulaceae</taxon>
        <taxon>Pterulicium</taxon>
    </lineage>
</organism>
<feature type="region of interest" description="Disordered" evidence="2">
    <location>
        <begin position="249"/>
        <end position="309"/>
    </location>
</feature>
<keyword evidence="4" id="KW-1185">Reference proteome</keyword>
<feature type="compositionally biased region" description="Basic residues" evidence="2">
    <location>
        <begin position="932"/>
        <end position="942"/>
    </location>
</feature>
<evidence type="ECO:0000313" key="3">
    <source>
        <dbReference type="EMBL" id="TFL00706.1"/>
    </source>
</evidence>
<proteinExistence type="predicted"/>
<dbReference type="OrthoDB" id="3038408at2759"/>
<keyword evidence="1" id="KW-0175">Coiled coil</keyword>
<protein>
    <submittedName>
        <fullName evidence="3">Uncharacterized protein</fullName>
    </submittedName>
</protein>
<gene>
    <name evidence="3" type="ORF">BDV98DRAFT_583185</name>
</gene>
<feature type="region of interest" description="Disordered" evidence="2">
    <location>
        <begin position="186"/>
        <end position="208"/>
    </location>
</feature>
<evidence type="ECO:0000313" key="4">
    <source>
        <dbReference type="Proteomes" id="UP000305067"/>
    </source>
</evidence>
<feature type="coiled-coil region" evidence="1">
    <location>
        <begin position="449"/>
        <end position="476"/>
    </location>
</feature>
<feature type="compositionally biased region" description="Low complexity" evidence="2">
    <location>
        <begin position="498"/>
        <end position="522"/>
    </location>
</feature>
<feature type="compositionally biased region" description="Low complexity" evidence="2">
    <location>
        <begin position="873"/>
        <end position="887"/>
    </location>
</feature>
<dbReference type="Proteomes" id="UP000305067">
    <property type="component" value="Unassembled WGS sequence"/>
</dbReference>
<feature type="compositionally biased region" description="Polar residues" evidence="2">
    <location>
        <begin position="855"/>
        <end position="869"/>
    </location>
</feature>
<dbReference type="STRING" id="1884261.A0A5C3QFD6"/>
<evidence type="ECO:0000256" key="2">
    <source>
        <dbReference type="SAM" id="MobiDB-lite"/>
    </source>
</evidence>
<feature type="compositionally biased region" description="Polar residues" evidence="2">
    <location>
        <begin position="659"/>
        <end position="668"/>
    </location>
</feature>
<feature type="compositionally biased region" description="Low complexity" evidence="2">
    <location>
        <begin position="639"/>
        <end position="658"/>
    </location>
</feature>
<evidence type="ECO:0000256" key="1">
    <source>
        <dbReference type="SAM" id="Coils"/>
    </source>
</evidence>
<feature type="compositionally biased region" description="Low complexity" evidence="2">
    <location>
        <begin position="671"/>
        <end position="683"/>
    </location>
</feature>
<feature type="compositionally biased region" description="Low complexity" evidence="2">
    <location>
        <begin position="265"/>
        <end position="307"/>
    </location>
</feature>
<sequence length="942" mass="103140">MTPSNRLNRDIRHTHQQLTDSAKVRKSWGVFEQWYVGQRETIDKQRSKALRDLERKAYSKKEKDSRKSILNQEHDIQLRDIARKEWDRRLTESGFCADQWVDMTPQEGYKIERMLAGPDAHLTEKEYVAQWPMAASSSVNSSPPTQARIQPTVPTTQSIFSPPISASSSLQSNSYEYFNPSACGDADDEREAGSSMPIMGSNGYVTSDEDGDIDTTAYIDWKGDDWQSASPPLRHANIATLDAKSTLSKPPIVTKKATIQPPPAMARQSTSSSAATSSSRHSPPSFASSIAASSAKHSPPSFAAPKPQLARRDEELMLMNLEKERQEEALRKEEAERRSHQQWLIAQPQPSPLAPSPAAILENSAPLCRISSNESDHRVPAYIGPHHQTDTFDSELEEEEFERFKIRVREDKICEFHREASELDVHLARDIHNHRKTWGLSPDQEAQKIAEHEAAMRQLRQQKEVERKQIVSQERKRIRAELELKKRAIEPARRGSQPSTSVVPSVSSHPVSTPSAPVAATSRQSRRVATTAASRIRQEAAANTPKPSQRAPVKEVPPTTKPSALASDGLPADIAQRFAETQRLAQVAHSDNALDADIALRFQQSQRRAQSSMSREPSEGPHLGAFIDAKGKGKLRSASPPSDTSAYSRSSSRMTSAMGWNSSPSAFTDRSGWSSGTESSSGGPRALHRSSSSSVTVEEVEDDDYSPWMNTHARFEAPQPQRMTTGTPASSIQMLQSQSESPFMYMEMADNGASPIDYASNDVVAVSSFQYDEEEAPVPNPPGGWDFSDASTHMDTPDFWDSLLASGDAPSRPLPPSTRGPSVLPRDSFGGEMWTPASLNSSSNFSFDDDVRSASAHNSFNAPTPSAFSTRHAPSAPAASVKKAVPVPTQPLAPKAMPLSPVAQTPKSSFMSPPPPAAAAQVAAPPPTATKNAKKGKGGKRR</sequence>